<dbReference type="Pfam" id="PF00534">
    <property type="entry name" value="Glycos_transf_1"/>
    <property type="match status" value="1"/>
</dbReference>
<sequence>MQLKMITPAPPGSKAGNRATAERWKTLLENAGHRVEVVTQYHGEPCDALVALHAWRSVDAIRRFREAWPEKPLIVALTGTDIYHHQHTFPEDTLYSMDVADALIGLHDLVAKDIPARFASKLVTLYQSADGPESFPVARAEEKNGTFGACVIGHLRDEKDSLRAAYAARLLPEDSQIQVCCAGKAHNEEWQSKADAEMVENPRFHWLGELDKAHTRQLMANSQVMVISSVMEGGANVVSEACRAGLPVLASDIPGNAGLLGRDYAGYFPAGDEQALADLLYRVETDHGFLDTLKKQVGGLAERFLPEKEQASLEQALQLAMQRCSQRN</sequence>
<dbReference type="SUPFAM" id="SSF53756">
    <property type="entry name" value="UDP-Glycosyltransferase/glycogen phosphorylase"/>
    <property type="match status" value="1"/>
</dbReference>
<evidence type="ECO:0000259" key="1">
    <source>
        <dbReference type="Pfam" id="PF00534"/>
    </source>
</evidence>
<dbReference type="InterPro" id="IPR027627">
    <property type="entry name" value="Glycosyltransferase_put"/>
</dbReference>
<dbReference type="EMBL" id="PSSX01000015">
    <property type="protein sequence ID" value="PPI83298.1"/>
    <property type="molecule type" value="Genomic_DNA"/>
</dbReference>
<dbReference type="PANTHER" id="PTHR46660">
    <property type="match status" value="1"/>
</dbReference>
<dbReference type="OrthoDB" id="8563324at2"/>
<evidence type="ECO:0000313" key="3">
    <source>
        <dbReference type="Proteomes" id="UP000239917"/>
    </source>
</evidence>
<keyword evidence="2" id="KW-0808">Transferase</keyword>
<dbReference type="PANTHER" id="PTHR46660:SF2">
    <property type="entry name" value="GLYCOSYLTRANSFERASE 1 DOMAIN-CONTAINING PROTEIN 1"/>
    <property type="match status" value="1"/>
</dbReference>
<dbReference type="InterPro" id="IPR001296">
    <property type="entry name" value="Glyco_trans_1"/>
</dbReference>
<proteinExistence type="predicted"/>
<dbReference type="GO" id="GO:0016757">
    <property type="term" value="F:glycosyltransferase activity"/>
    <property type="evidence" value="ECO:0007669"/>
    <property type="project" value="InterPro"/>
</dbReference>
<dbReference type="Proteomes" id="UP000239917">
    <property type="component" value="Unassembled WGS sequence"/>
</dbReference>
<dbReference type="AlphaFoldDB" id="A0A2S5Z7L1"/>
<dbReference type="InterPro" id="IPR052622">
    <property type="entry name" value="Glycosyltransferase_G1"/>
</dbReference>
<dbReference type="RefSeq" id="WP_104322672.1">
    <property type="nucleotide sequence ID" value="NZ_PSSX01000015.1"/>
</dbReference>
<feature type="domain" description="Glycosyl transferase family 1" evidence="1">
    <location>
        <begin position="147"/>
        <end position="291"/>
    </location>
</feature>
<dbReference type="NCBIfam" id="TIGR04348">
    <property type="entry name" value="selenoneine biosynthesis selenosugar synthase SenB"/>
    <property type="match status" value="1"/>
</dbReference>
<dbReference type="CDD" id="cd03801">
    <property type="entry name" value="GT4_PimA-like"/>
    <property type="match status" value="1"/>
</dbReference>
<dbReference type="Gene3D" id="3.40.50.2000">
    <property type="entry name" value="Glycogen Phosphorylase B"/>
    <property type="match status" value="1"/>
</dbReference>
<name>A0A2S5Z7L1_9GAMM</name>
<gene>
    <name evidence="2" type="ORF">KEHDKFFH_15130</name>
</gene>
<accession>A0A2S5Z7L1</accession>
<protein>
    <submittedName>
        <fullName evidence="2">TIGR04348 family glycosyltransferase</fullName>
    </submittedName>
</protein>
<organism evidence="2 3">
    <name type="scientific">Marinobacter maroccanus</name>
    <dbReference type="NCBI Taxonomy" id="2055143"/>
    <lineage>
        <taxon>Bacteria</taxon>
        <taxon>Pseudomonadati</taxon>
        <taxon>Pseudomonadota</taxon>
        <taxon>Gammaproteobacteria</taxon>
        <taxon>Pseudomonadales</taxon>
        <taxon>Marinobacteraceae</taxon>
        <taxon>Marinobacter</taxon>
    </lineage>
</organism>
<evidence type="ECO:0000313" key="2">
    <source>
        <dbReference type="EMBL" id="PPI83298.1"/>
    </source>
</evidence>
<reference evidence="2 3" key="1">
    <citation type="submission" date="2018-01" db="EMBL/GenBank/DDBJ databases">
        <title>Complete genome sequences of the type strains of Marinobacter flavimaris and Marinobacter maroccanus.</title>
        <authorList>
            <person name="Palau M."/>
            <person name="Boujida N."/>
            <person name="Manresa A."/>
            <person name="Minana-Galbis D."/>
        </authorList>
    </citation>
    <scope>NUCLEOTIDE SEQUENCE [LARGE SCALE GENOMIC DNA]</scope>
    <source>
        <strain evidence="2 3">N4</strain>
    </source>
</reference>
<comment type="caution">
    <text evidence="2">The sequence shown here is derived from an EMBL/GenBank/DDBJ whole genome shotgun (WGS) entry which is preliminary data.</text>
</comment>
<keyword evidence="3" id="KW-1185">Reference proteome</keyword>